<reference evidence="10" key="1">
    <citation type="submission" date="2012-06" db="EMBL/GenBank/DDBJ databases">
        <title>Genome analysis of multiple Granulibacter bethesdensis isolates demonstrates substantial genome diversity.</title>
        <authorList>
            <person name="Greenberg D.E."/>
            <person name="Porcella S.F."/>
            <person name="Zarember K."/>
            <person name="Zelazny A.M."/>
            <person name="Bruno D."/>
            <person name="Martens C."/>
            <person name="Barbian K.D."/>
            <person name="Jaske E."/>
            <person name="Holland S.M."/>
        </authorList>
    </citation>
    <scope>NUCLEOTIDE SEQUENCE [LARGE SCALE GENOMIC DNA]</scope>
    <source>
        <strain evidence="10">CGDNIH3</strain>
    </source>
</reference>
<dbReference type="PANTHER" id="PTHR10091:SF0">
    <property type="entry name" value="GALACTOSE MUTAROTASE"/>
    <property type="match status" value="1"/>
</dbReference>
<dbReference type="PIRSF" id="PIRSF005096">
    <property type="entry name" value="GALM"/>
    <property type="match status" value="1"/>
</dbReference>
<comment type="similarity">
    <text evidence="2 5">Belongs to the aldose epimerase family.</text>
</comment>
<dbReference type="EC" id="5.1.3.3" evidence="5"/>
<dbReference type="Pfam" id="PF01263">
    <property type="entry name" value="Aldose_epim"/>
    <property type="match status" value="1"/>
</dbReference>
<evidence type="ECO:0000256" key="1">
    <source>
        <dbReference type="ARBA" id="ARBA00005028"/>
    </source>
</evidence>
<dbReference type="InterPro" id="IPR014718">
    <property type="entry name" value="GH-type_carb-bd"/>
</dbReference>
<evidence type="ECO:0000256" key="4">
    <source>
        <dbReference type="ARBA" id="ARBA00023277"/>
    </source>
</evidence>
<comment type="pathway">
    <text evidence="1 5">Carbohydrate metabolism; hexose metabolism.</text>
</comment>
<evidence type="ECO:0000313" key="9">
    <source>
        <dbReference type="EMBL" id="AHJ62617.1"/>
    </source>
</evidence>
<dbReference type="KEGG" id="gbc:GbCGDNIH3_0796"/>
<dbReference type="CDD" id="cd09019">
    <property type="entry name" value="galactose_mutarotase_like"/>
    <property type="match status" value="1"/>
</dbReference>
<keyword evidence="3 5" id="KW-0413">Isomerase</keyword>
<feature type="active site" description="Proton donor" evidence="6">
    <location>
        <position position="220"/>
    </location>
</feature>
<dbReference type="NCBIfam" id="NF008277">
    <property type="entry name" value="PRK11055.1"/>
    <property type="match status" value="1"/>
</dbReference>
<evidence type="ECO:0000256" key="7">
    <source>
        <dbReference type="PIRSR" id="PIRSR005096-2"/>
    </source>
</evidence>
<gene>
    <name evidence="9" type="ORF">GbCGDNIH3_0796</name>
</gene>
<evidence type="ECO:0000256" key="8">
    <source>
        <dbReference type="PIRSR" id="PIRSR005096-3"/>
    </source>
</evidence>
<evidence type="ECO:0000313" key="10">
    <source>
        <dbReference type="Proteomes" id="UP000019438"/>
    </source>
</evidence>
<sequence length="391" mass="42690">MVLASCFLRSPFYRPSRRESARWMTAKGLSHAIQSGNNRPPLKKAISMEHSAFGQTADGRKASLFRAGNEHLQVAFTDDGARMVSIMSRDRHGAWDHVLLGHDSAEAYAAEGGSLGVVLGRYANRIAGGDLRIDGAHHRLATNENGNTRHGGPDGFGKRLWEVVRHDAESITFGLNSPDGDQGFPGEVYAEAEYRLAGDTLWLTLTAQTDKPTAINLSVHPYFNLGTSGTIHDHIIQIAATQYLATDSAQIPFSPPRFVADTPFDCQQPAVLGAILLSNHPQLKIAGGLDHCFCLDGWVTENPRNVAGLYHPDNGRLLRIMTTQAGLQVYTGNNLTGQFKGLNGLLHQRYAGIALEAQNYPDAPHHSSFPYSIVKPGELYRHQIGFQFTTG</sequence>
<comment type="catalytic activity">
    <reaction evidence="5">
        <text>alpha-D-glucose = beta-D-glucose</text>
        <dbReference type="Rhea" id="RHEA:10264"/>
        <dbReference type="ChEBI" id="CHEBI:15903"/>
        <dbReference type="ChEBI" id="CHEBI:17925"/>
        <dbReference type="EC" id="5.1.3.3"/>
    </reaction>
</comment>
<feature type="binding site" evidence="8">
    <location>
        <begin position="220"/>
        <end position="222"/>
    </location>
    <ligand>
        <name>beta-D-galactose</name>
        <dbReference type="ChEBI" id="CHEBI:27667"/>
    </ligand>
</feature>
<evidence type="ECO:0000256" key="2">
    <source>
        <dbReference type="ARBA" id="ARBA00006206"/>
    </source>
</evidence>
<dbReference type="GO" id="GO:0006006">
    <property type="term" value="P:glucose metabolic process"/>
    <property type="evidence" value="ECO:0007669"/>
    <property type="project" value="TreeGrafter"/>
</dbReference>
<name>A0AAN0RD61_9PROT</name>
<feature type="active site" description="Proton acceptor" evidence="6">
    <location>
        <position position="356"/>
    </location>
</feature>
<dbReference type="GO" id="GO:0030246">
    <property type="term" value="F:carbohydrate binding"/>
    <property type="evidence" value="ECO:0007669"/>
    <property type="project" value="InterPro"/>
</dbReference>
<evidence type="ECO:0000256" key="5">
    <source>
        <dbReference type="PIRNR" id="PIRNR005096"/>
    </source>
</evidence>
<dbReference type="SUPFAM" id="SSF74650">
    <property type="entry name" value="Galactose mutarotase-like"/>
    <property type="match status" value="1"/>
</dbReference>
<dbReference type="GO" id="GO:0033499">
    <property type="term" value="P:galactose catabolic process via UDP-galactose, Leloir pathway"/>
    <property type="evidence" value="ECO:0007669"/>
    <property type="project" value="TreeGrafter"/>
</dbReference>
<dbReference type="Proteomes" id="UP000019438">
    <property type="component" value="Chromosome"/>
</dbReference>
<evidence type="ECO:0000256" key="3">
    <source>
        <dbReference type="ARBA" id="ARBA00023235"/>
    </source>
</evidence>
<protein>
    <recommendedName>
        <fullName evidence="5">Aldose 1-epimerase</fullName>
        <ecNumber evidence="5">5.1.3.3</ecNumber>
    </recommendedName>
</protein>
<dbReference type="GO" id="GO:0005737">
    <property type="term" value="C:cytoplasm"/>
    <property type="evidence" value="ECO:0007669"/>
    <property type="project" value="TreeGrafter"/>
</dbReference>
<dbReference type="InterPro" id="IPR047215">
    <property type="entry name" value="Galactose_mutarotase-like"/>
</dbReference>
<organism evidence="9 10">
    <name type="scientific">Granulibacter bethesdensis</name>
    <dbReference type="NCBI Taxonomy" id="364410"/>
    <lineage>
        <taxon>Bacteria</taxon>
        <taxon>Pseudomonadati</taxon>
        <taxon>Pseudomonadota</taxon>
        <taxon>Alphaproteobacteria</taxon>
        <taxon>Acetobacterales</taxon>
        <taxon>Acetobacteraceae</taxon>
        <taxon>Granulibacter</taxon>
    </lineage>
</organism>
<dbReference type="InterPro" id="IPR011013">
    <property type="entry name" value="Gal_mutarotase_sf_dom"/>
</dbReference>
<keyword evidence="4 5" id="KW-0119">Carbohydrate metabolism</keyword>
<feature type="binding site" evidence="7">
    <location>
        <position position="290"/>
    </location>
    <ligand>
        <name>beta-D-galactose</name>
        <dbReference type="ChEBI" id="CHEBI:27667"/>
    </ligand>
</feature>
<dbReference type="EMBL" id="CP003181">
    <property type="protein sequence ID" value="AHJ62617.1"/>
    <property type="molecule type" value="Genomic_DNA"/>
</dbReference>
<accession>A0AAN0RD61</accession>
<dbReference type="PANTHER" id="PTHR10091">
    <property type="entry name" value="ALDOSE-1-EPIMERASE"/>
    <property type="match status" value="1"/>
</dbReference>
<dbReference type="Gene3D" id="2.70.98.10">
    <property type="match status" value="1"/>
</dbReference>
<dbReference type="InterPro" id="IPR008183">
    <property type="entry name" value="Aldose_1/G6P_1-epimerase"/>
</dbReference>
<dbReference type="GO" id="GO:0004034">
    <property type="term" value="F:aldose 1-epimerase activity"/>
    <property type="evidence" value="ECO:0007669"/>
    <property type="project" value="UniProtKB-EC"/>
</dbReference>
<dbReference type="AlphaFoldDB" id="A0AAN0RD61"/>
<feature type="binding site" evidence="8">
    <location>
        <begin position="124"/>
        <end position="125"/>
    </location>
    <ligand>
        <name>beta-D-galactose</name>
        <dbReference type="ChEBI" id="CHEBI:27667"/>
    </ligand>
</feature>
<evidence type="ECO:0000256" key="6">
    <source>
        <dbReference type="PIRSR" id="PIRSR005096-1"/>
    </source>
</evidence>
<proteinExistence type="inferred from homology"/>
<dbReference type="InterPro" id="IPR015443">
    <property type="entry name" value="Aldose_1-epimerase"/>
</dbReference>